<keyword evidence="6" id="KW-1133">Transmembrane helix</keyword>
<keyword evidence="3" id="KW-0970">Cilium biogenesis/degradation</keyword>
<evidence type="ECO:0000256" key="3">
    <source>
        <dbReference type="ARBA" id="ARBA00022794"/>
    </source>
</evidence>
<feature type="compositionally biased region" description="Low complexity" evidence="5">
    <location>
        <begin position="401"/>
        <end position="411"/>
    </location>
</feature>
<dbReference type="Proteomes" id="UP000007110">
    <property type="component" value="Unassembled WGS sequence"/>
</dbReference>
<reference evidence="10" key="2">
    <citation type="submission" date="2021-01" db="UniProtKB">
        <authorList>
            <consortium name="EnsemblMetazoa"/>
        </authorList>
    </citation>
    <scope>IDENTIFICATION</scope>
</reference>
<keyword evidence="6" id="KW-0812">Transmembrane</keyword>
<dbReference type="Pfam" id="PF07773">
    <property type="entry name" value="TCTN_DUF1619"/>
    <property type="match status" value="2"/>
</dbReference>
<dbReference type="FunCoup" id="A0A7M7T240">
    <property type="interactions" value="971"/>
</dbReference>
<name>A0A7M7T240_STRPU</name>
<feature type="transmembrane region" description="Helical" evidence="6">
    <location>
        <begin position="1341"/>
        <end position="1361"/>
    </location>
</feature>
<feature type="domain" description="Tectonic-1-3" evidence="8">
    <location>
        <begin position="623"/>
        <end position="681"/>
    </location>
</feature>
<keyword evidence="6" id="KW-0472">Membrane</keyword>
<dbReference type="OrthoDB" id="9282501at2759"/>
<dbReference type="PANTHER" id="PTHR14611:SF6">
    <property type="entry name" value="TECTONIC-2"/>
    <property type="match status" value="1"/>
</dbReference>
<evidence type="ECO:0000259" key="8">
    <source>
        <dbReference type="Pfam" id="PF07773"/>
    </source>
</evidence>
<feature type="region of interest" description="Disordered" evidence="5">
    <location>
        <begin position="912"/>
        <end position="931"/>
    </location>
</feature>
<feature type="compositionally biased region" description="Low complexity" evidence="5">
    <location>
        <begin position="351"/>
        <end position="377"/>
    </location>
</feature>
<dbReference type="OMA" id="FNCCCDE"/>
<evidence type="ECO:0000313" key="11">
    <source>
        <dbReference type="Proteomes" id="UP000007110"/>
    </source>
</evidence>
<comment type="similarity">
    <text evidence="1">Belongs to the tectonic family.</text>
</comment>
<accession>A0A7M7T240</accession>
<feature type="region of interest" description="Disordered" evidence="5">
    <location>
        <begin position="341"/>
        <end position="411"/>
    </location>
</feature>
<dbReference type="Pfam" id="PF25752">
    <property type="entry name" value="DUF1619_N"/>
    <property type="match status" value="1"/>
</dbReference>
<evidence type="ECO:0000256" key="7">
    <source>
        <dbReference type="SAM" id="SignalP"/>
    </source>
</evidence>
<dbReference type="PANTHER" id="PTHR14611">
    <property type="entry name" value="TECTONIC FAMILY MEMBER"/>
    <property type="match status" value="1"/>
</dbReference>
<dbReference type="InParanoid" id="A0A7M7T240"/>
<evidence type="ECO:0000256" key="2">
    <source>
        <dbReference type="ARBA" id="ARBA00022729"/>
    </source>
</evidence>
<evidence type="ECO:0000256" key="5">
    <source>
        <dbReference type="SAM" id="MobiDB-lite"/>
    </source>
</evidence>
<feature type="compositionally biased region" description="Pro residues" evidence="5">
    <location>
        <begin position="378"/>
        <end position="400"/>
    </location>
</feature>
<evidence type="ECO:0000256" key="6">
    <source>
        <dbReference type="SAM" id="Phobius"/>
    </source>
</evidence>
<organism evidence="10 11">
    <name type="scientific">Strongylocentrotus purpuratus</name>
    <name type="common">Purple sea urchin</name>
    <dbReference type="NCBI Taxonomy" id="7668"/>
    <lineage>
        <taxon>Eukaryota</taxon>
        <taxon>Metazoa</taxon>
        <taxon>Echinodermata</taxon>
        <taxon>Eleutherozoa</taxon>
        <taxon>Echinozoa</taxon>
        <taxon>Echinoidea</taxon>
        <taxon>Euechinoidea</taxon>
        <taxon>Echinacea</taxon>
        <taxon>Camarodonta</taxon>
        <taxon>Echinidea</taxon>
        <taxon>Strongylocentrotidae</taxon>
        <taxon>Strongylocentrotus</taxon>
    </lineage>
</organism>
<feature type="signal peptide" evidence="7">
    <location>
        <begin position="1"/>
        <end position="24"/>
    </location>
</feature>
<dbReference type="InterPro" id="IPR057724">
    <property type="entry name" value="TCTN1-3_N"/>
</dbReference>
<feature type="domain" description="Tectonic-1-3" evidence="8">
    <location>
        <begin position="1023"/>
        <end position="1254"/>
    </location>
</feature>
<keyword evidence="4" id="KW-0325">Glycoprotein</keyword>
<dbReference type="RefSeq" id="XP_030848274.1">
    <property type="nucleotide sequence ID" value="XM_030992414.1"/>
</dbReference>
<evidence type="ECO:0000259" key="9">
    <source>
        <dbReference type="Pfam" id="PF25752"/>
    </source>
</evidence>
<evidence type="ECO:0000256" key="4">
    <source>
        <dbReference type="ARBA" id="ARBA00023180"/>
    </source>
</evidence>
<dbReference type="InterPro" id="IPR011677">
    <property type="entry name" value="TCTN1-3_dom"/>
</dbReference>
<dbReference type="GeneID" id="100891343"/>
<proteinExistence type="inferred from homology"/>
<dbReference type="KEGG" id="spu:100891343"/>
<protein>
    <submittedName>
        <fullName evidence="10">Uncharacterized protein</fullName>
    </submittedName>
</protein>
<feature type="compositionally biased region" description="Low complexity" evidence="5">
    <location>
        <begin position="917"/>
        <end position="931"/>
    </location>
</feature>
<feature type="domain" description="Tectonic-1-3 N-terminal" evidence="9">
    <location>
        <begin position="496"/>
        <end position="573"/>
    </location>
</feature>
<dbReference type="GO" id="GO:0060271">
    <property type="term" value="P:cilium assembly"/>
    <property type="evidence" value="ECO:0000318"/>
    <property type="project" value="GO_Central"/>
</dbReference>
<feature type="chain" id="PRO_5029631915" evidence="7">
    <location>
        <begin position="25"/>
        <end position="1368"/>
    </location>
</feature>
<keyword evidence="11" id="KW-1185">Reference proteome</keyword>
<dbReference type="InterPro" id="IPR040354">
    <property type="entry name" value="TCTN1-3"/>
</dbReference>
<evidence type="ECO:0000256" key="1">
    <source>
        <dbReference type="ARBA" id="ARBA00007633"/>
    </source>
</evidence>
<evidence type="ECO:0000313" key="10">
    <source>
        <dbReference type="EnsemblMetazoa" id="XP_030848274"/>
    </source>
</evidence>
<keyword evidence="2 7" id="KW-0732">Signal</keyword>
<sequence>MEGPCFAMYFHTALVLAFLHAVSCQETLFGVVSLSFSPFTSVSLNQNGGSVNVSLLLYDSATNMQSINSTATIDEDVIVMCSIITPYEDGDSRVVFMDDVIPAFAESGLIDFSIVEQGRVVEVQCRGETSPDNTGTTSYFSFDTSAGPTGFLVVKKSPVVSFCESIILVPISTDITSSTVQVELSEPVVDYRVTVSCDIIGVVDENGIVIASANNSLLLDFQDTTVEPGGRTDIIISYDIRELGDIVQVACYGASEEGSQYLQNTSQGEAAIFQSETSSVTLIPSVTSTSDPRISVFLVLGAVLTPGEGSITYACYVDPVMTYEQGLEISSNPTCMTPDDVFERPTPPPTLTTITPAPEVTTDNTTDAITTPTTPAAPTTPAPTTPNPTTPTQPPTPTTPAPSSSSNETTTPWRLVESEIAFEEGDIFKELTLNLDPATPTFDGAILVSCCAPQDINSNTKYINTSTALVFYANVQEPRAINFTLATELADRFSESALPNPAYVDLSPCPCDLTSGHCDAECCCDEDCDAADTLVFMCSEETEESQVTIYDCNSTDLYKADYSPLLCVQTSNTPYLGLYHSTVSAIRDITTFNAAKASSLTSRDTSYQDSGLRSLEYQSPDNSQYSNGDPVELLYDEEMRGFLALPQMTLSGECLWTSPVKFQEDLTTRCTLMPDQRLCQQFSPFSALVFLRSSTESYPPCPKEPKVASQYGQATEAPADVEYYCLEDISDYLSEEAVDQDLFGQYESSLFAEYQNDTSEEKIPKRCAWDDGYTQPPIPSYDNETKLCYSSVVSASYEMFWRGGEILRIKGQVILGAVPLIQDLSIGILEEEEFVSPPPTTEAPLTTQPTTELMTDDMNSVTIITDVTEVFETAFTDLTGATDNMTMFMFEEEANTTTTPQSTVTMLQGTTSSTTQSVLTPPSTTPAVTTSVSVTSPAITDAPSNITANSTMGVDNINATTDMTTESPVTTASPSNPVNTTPLNITLRFSTTFTYLPETIVDPLTGQDVDPPEAFERSGNPGYIIGKPLLTGLMVQTPLVLPTDPGPPINCTEFPTSPGCIEIPENETVYVFDSVDTSPSNQLQVFSPGDGSLCAHSSTSTLTFGEDTMSGCILRMGQSELQNCSVLAAYMEDQLRALVPADQIGKRGNSSVLVEEDWALVFNPDDHPFDPPTTMSPTTEAPLETTADPFTTLFPEQRYVDPEPPIQPVEQLTSRCSGIPTSVNLEVLIAEAGVYSGVTQYEVLAARIQYSTSMMTLTCSGSLGASCYLEDQPVVSDPAGNGTIVQSFPVYSTVTYTTVPAVEPEPVILYFKDYDPDLCRQDACLSELFYPISKGFDGDTYQYSIAISLVIVVITVAYFIVTSPWAHL</sequence>
<dbReference type="EnsemblMetazoa" id="XM_030992414">
    <property type="protein sequence ID" value="XP_030848274"/>
    <property type="gene ID" value="LOC100891343"/>
</dbReference>
<reference evidence="11" key="1">
    <citation type="submission" date="2015-02" db="EMBL/GenBank/DDBJ databases">
        <title>Genome sequencing for Strongylocentrotus purpuratus.</title>
        <authorList>
            <person name="Murali S."/>
            <person name="Liu Y."/>
            <person name="Vee V."/>
            <person name="English A."/>
            <person name="Wang M."/>
            <person name="Skinner E."/>
            <person name="Han Y."/>
            <person name="Muzny D.M."/>
            <person name="Worley K.C."/>
            <person name="Gibbs R.A."/>
        </authorList>
    </citation>
    <scope>NUCLEOTIDE SEQUENCE</scope>
</reference>